<dbReference type="Gene3D" id="3.10.450.50">
    <property type="match status" value="1"/>
</dbReference>
<organism evidence="1 2">
    <name type="scientific">Pseudomonas urmiensis</name>
    <dbReference type="NCBI Taxonomy" id="2745493"/>
    <lineage>
        <taxon>Bacteria</taxon>
        <taxon>Pseudomonadati</taxon>
        <taxon>Pseudomonadota</taxon>
        <taxon>Gammaproteobacteria</taxon>
        <taxon>Pseudomonadales</taxon>
        <taxon>Pseudomonadaceae</taxon>
        <taxon>Pseudomonas</taxon>
    </lineage>
</organism>
<sequence>MGFTGRSEAEVFADLVTLTAQPGYVYAIAQICCRDSMVSYEGEYTASDLSHLYDSNRLIRTEIVTLLGLMVRNPLDMSFPGDSHVQAYVSRSYELMDELHNAMSSSMFDLANQDAAKGVAPEKFWNGATLREPMFYGPESAFSFQYRDFFIDRHSCDDEWLRKHKGFDSQQAKQVAQKMCSMMDSRATRLLTAGGQIKASADVILQQFEFTPEDVSQRTGLTLSVVKAVFDALTFTGQNALFHELGDFNSVAATPLLPTGRGSVLLFSQYAIYEALYESPFFWMNGDADYKQRASDHRGAFVERFAHKRLAAVFGGARVYTNVNLFQGKDVAAEADVLVVFGDRMIIVQAKAKKLTLAARKGNEGQIAKDFAEAIQKAADQGKDCADVILSGKCKMFDDKGHEIEMPKSIKEIFRVCLVPDHYPALALQASEFLKYQTTDVIQAPLVMDVFLLDVLAEMLDSPLRFLSYVRLRVTAQDKLMVSHELTTLGYHLRQNLWLDSQFDLAYLDDSFASDLEVAMSARRDGLPGQLTPPGILTQMQGTLYERLIAQVERNPSPATLELGFDLLTLSGESCRRLHEGLSAITAMAKRDGQLHDFTLMLEDEKSGVTFQCDPDPKPSSIERLQAYCEARKYASRANNWFGVSISPDVQILCAMASNKPWVQSDGMDEVAKTMRKPAGVSATLKTLERSMRVGTPGRNDPCLCGSGKKFKKCCLPSASGSAPVAGKLA</sequence>
<dbReference type="Pfam" id="PF02810">
    <property type="entry name" value="SEC-C"/>
    <property type="match status" value="1"/>
</dbReference>
<gene>
    <name evidence="1" type="ORF">KW869_01715</name>
</gene>
<dbReference type="PANTHER" id="PTHR33747">
    <property type="entry name" value="UPF0225 PROTEIN SCO1677"/>
    <property type="match status" value="1"/>
</dbReference>
<keyword evidence="2" id="KW-1185">Reference proteome</keyword>
<dbReference type="InterPro" id="IPR004027">
    <property type="entry name" value="SEC_C_motif"/>
</dbReference>
<dbReference type="SUPFAM" id="SSF103642">
    <property type="entry name" value="Sec-C motif"/>
    <property type="match status" value="1"/>
</dbReference>
<dbReference type="PANTHER" id="PTHR33747:SF1">
    <property type="entry name" value="ADENYLATE CYCLASE-ASSOCIATED CAP C-TERMINAL DOMAIN-CONTAINING PROTEIN"/>
    <property type="match status" value="1"/>
</dbReference>
<dbReference type="EMBL" id="JAHWXS010000001">
    <property type="protein sequence ID" value="MFK5732222.1"/>
    <property type="molecule type" value="Genomic_DNA"/>
</dbReference>
<comment type="caution">
    <text evidence="1">The sequence shown here is derived from an EMBL/GenBank/DDBJ whole genome shotgun (WGS) entry which is preliminary data.</text>
</comment>
<accession>A0ABW8NQH6</accession>
<proteinExistence type="predicted"/>
<protein>
    <submittedName>
        <fullName evidence="1">SEC-C domain-containing protein</fullName>
    </submittedName>
</protein>
<name>A0ABW8NQH6_9PSED</name>
<dbReference type="Proteomes" id="UP001621534">
    <property type="component" value="Unassembled WGS sequence"/>
</dbReference>
<evidence type="ECO:0000313" key="1">
    <source>
        <dbReference type="EMBL" id="MFK5732222.1"/>
    </source>
</evidence>
<evidence type="ECO:0000313" key="2">
    <source>
        <dbReference type="Proteomes" id="UP001621534"/>
    </source>
</evidence>
<reference evidence="1 2" key="1">
    <citation type="journal article" date="2012" name="Plant Soil">
        <title>Screening of plant growth-promoting traits in arsenic-resistant bacteria isolated from the rhizosphere of soybean plants from Argentinean agricultural soil.</title>
        <authorList>
            <person name="Wevar Oller A.L."/>
            <person name="Talano M.A."/>
            <person name="Agostini E."/>
        </authorList>
    </citation>
    <scope>NUCLEOTIDE SEQUENCE [LARGE SCALE GENOMIC DNA]</scope>
    <source>
        <strain evidence="1 2">AW4</strain>
    </source>
</reference>